<accession>A0AAD9XPE9</accession>
<protein>
    <submittedName>
        <fullName evidence="3">Uncharacterized protein</fullName>
    </submittedName>
</protein>
<dbReference type="PANTHER" id="PTHR33124">
    <property type="entry name" value="TRANSCRIPTION FACTOR IBH1-LIKE 1"/>
    <property type="match status" value="1"/>
</dbReference>
<keyword evidence="4" id="KW-1185">Reference proteome</keyword>
<dbReference type="AlphaFoldDB" id="A0AAD9XPE9"/>
<sequence length="154" mass="18318">MGTTRKTLKTCLRRTQITRRRRQTSRILRRRAQARVGRRSTCSSKVVWDKLETLKNLIPGQINNEEGTVKADELFQETADYILLLRTRVVFLQRLIHFYGSMEMDNQNIFRSLLLNQENIYNVKSHAGHRKDRKRKKQKLQQIDSLITLYKRSS</sequence>
<name>A0AAD9XPE9_9ROSI</name>
<dbReference type="EMBL" id="JANJYI010000001">
    <property type="protein sequence ID" value="KAK2663289.1"/>
    <property type="molecule type" value="Genomic_DNA"/>
</dbReference>
<keyword evidence="2" id="KW-0804">Transcription</keyword>
<dbReference type="InterPro" id="IPR044660">
    <property type="entry name" value="IBH1-like"/>
</dbReference>
<keyword evidence="1" id="KW-0805">Transcription regulation</keyword>
<dbReference type="Proteomes" id="UP001280121">
    <property type="component" value="Unassembled WGS sequence"/>
</dbReference>
<dbReference type="PANTHER" id="PTHR33124:SF57">
    <property type="entry name" value="TRANSCRIPTION FACTOR UPBEAT-LIKE PROTEIN"/>
    <property type="match status" value="1"/>
</dbReference>
<reference evidence="3" key="1">
    <citation type="journal article" date="2023" name="Plant J.">
        <title>Genome sequences and population genomics provide insights into the demographic history, inbreeding, and mutation load of two 'living fossil' tree species of Dipteronia.</title>
        <authorList>
            <person name="Feng Y."/>
            <person name="Comes H.P."/>
            <person name="Chen J."/>
            <person name="Zhu S."/>
            <person name="Lu R."/>
            <person name="Zhang X."/>
            <person name="Li P."/>
            <person name="Qiu J."/>
            <person name="Olsen K.M."/>
            <person name="Qiu Y."/>
        </authorList>
    </citation>
    <scope>NUCLEOTIDE SEQUENCE</scope>
    <source>
        <strain evidence="3">KIB01</strain>
    </source>
</reference>
<evidence type="ECO:0000256" key="1">
    <source>
        <dbReference type="ARBA" id="ARBA00023015"/>
    </source>
</evidence>
<evidence type="ECO:0000313" key="3">
    <source>
        <dbReference type="EMBL" id="KAK2663289.1"/>
    </source>
</evidence>
<gene>
    <name evidence="3" type="ORF">Ddye_001863</name>
</gene>
<comment type="caution">
    <text evidence="3">The sequence shown here is derived from an EMBL/GenBank/DDBJ whole genome shotgun (WGS) entry which is preliminary data.</text>
</comment>
<organism evidence="3 4">
    <name type="scientific">Dipteronia dyeriana</name>
    <dbReference type="NCBI Taxonomy" id="168575"/>
    <lineage>
        <taxon>Eukaryota</taxon>
        <taxon>Viridiplantae</taxon>
        <taxon>Streptophyta</taxon>
        <taxon>Embryophyta</taxon>
        <taxon>Tracheophyta</taxon>
        <taxon>Spermatophyta</taxon>
        <taxon>Magnoliopsida</taxon>
        <taxon>eudicotyledons</taxon>
        <taxon>Gunneridae</taxon>
        <taxon>Pentapetalae</taxon>
        <taxon>rosids</taxon>
        <taxon>malvids</taxon>
        <taxon>Sapindales</taxon>
        <taxon>Sapindaceae</taxon>
        <taxon>Hippocastanoideae</taxon>
        <taxon>Acereae</taxon>
        <taxon>Dipteronia</taxon>
    </lineage>
</organism>
<evidence type="ECO:0000256" key="2">
    <source>
        <dbReference type="ARBA" id="ARBA00023163"/>
    </source>
</evidence>
<dbReference type="GO" id="GO:0006355">
    <property type="term" value="P:regulation of DNA-templated transcription"/>
    <property type="evidence" value="ECO:0007669"/>
    <property type="project" value="InterPro"/>
</dbReference>
<evidence type="ECO:0000313" key="4">
    <source>
        <dbReference type="Proteomes" id="UP001280121"/>
    </source>
</evidence>
<proteinExistence type="predicted"/>